<accession>F3PVT2</accession>
<sequence length="46" mass="5696">MSKACEYVFKRLEYMFKHCEYVFTGFEQRLFQSRKNFSLNVKKVFS</sequence>
<dbReference type="STRING" id="763034.HMPREF9446_02860"/>
<dbReference type="EMBL" id="AFBN01000082">
    <property type="protein sequence ID" value="EGF53446.1"/>
    <property type="molecule type" value="Genomic_DNA"/>
</dbReference>
<reference evidence="1 2" key="1">
    <citation type="submission" date="2011-02" db="EMBL/GenBank/DDBJ databases">
        <authorList>
            <person name="Weinstock G."/>
            <person name="Sodergren E."/>
            <person name="Clifton S."/>
            <person name="Fulton L."/>
            <person name="Fulton B."/>
            <person name="Courtney L."/>
            <person name="Fronick C."/>
            <person name="Harrison M."/>
            <person name="Strong C."/>
            <person name="Farmer C."/>
            <person name="Delahaunty K."/>
            <person name="Markovic C."/>
            <person name="Hall O."/>
            <person name="Minx P."/>
            <person name="Tomlinson C."/>
            <person name="Mitreva M."/>
            <person name="Hou S."/>
            <person name="Chen J."/>
            <person name="Wollam A."/>
            <person name="Pepin K.H."/>
            <person name="Johnson M."/>
            <person name="Bhonagiri V."/>
            <person name="Zhang X."/>
            <person name="Suruliraj S."/>
            <person name="Warren W."/>
            <person name="Chinwalla A."/>
            <person name="Mardis E.R."/>
            <person name="Wilson R.K."/>
        </authorList>
    </citation>
    <scope>NUCLEOTIDE SEQUENCE [LARGE SCALE GENOMIC DNA]</scope>
    <source>
        <strain evidence="1 2">YIT 12057</strain>
    </source>
</reference>
<dbReference type="AlphaFoldDB" id="F3PVT2"/>
<evidence type="ECO:0000313" key="1">
    <source>
        <dbReference type="EMBL" id="EGF53446.1"/>
    </source>
</evidence>
<name>F3PVT2_9BACE</name>
<dbReference type="Proteomes" id="UP000003416">
    <property type="component" value="Unassembled WGS sequence"/>
</dbReference>
<keyword evidence="2" id="KW-1185">Reference proteome</keyword>
<organism evidence="1 2">
    <name type="scientific">Bacteroides fluxus YIT 12057</name>
    <dbReference type="NCBI Taxonomy" id="763034"/>
    <lineage>
        <taxon>Bacteria</taxon>
        <taxon>Pseudomonadati</taxon>
        <taxon>Bacteroidota</taxon>
        <taxon>Bacteroidia</taxon>
        <taxon>Bacteroidales</taxon>
        <taxon>Bacteroidaceae</taxon>
        <taxon>Bacteroides</taxon>
    </lineage>
</organism>
<dbReference type="HOGENOM" id="CLU_217110_0_0_10"/>
<gene>
    <name evidence="1" type="ORF">HMPREF9446_02860</name>
</gene>
<proteinExistence type="predicted"/>
<evidence type="ECO:0000313" key="2">
    <source>
        <dbReference type="Proteomes" id="UP000003416"/>
    </source>
</evidence>
<comment type="caution">
    <text evidence="1">The sequence shown here is derived from an EMBL/GenBank/DDBJ whole genome shotgun (WGS) entry which is preliminary data.</text>
</comment>
<protein>
    <submittedName>
        <fullName evidence="1">Uncharacterized protein</fullName>
    </submittedName>
</protein>